<feature type="transmembrane region" description="Helical" evidence="8">
    <location>
        <begin position="20"/>
        <end position="41"/>
    </location>
</feature>
<keyword evidence="10" id="KW-1185">Reference proteome</keyword>
<feature type="transmembrane region" description="Helical" evidence="8">
    <location>
        <begin position="159"/>
        <end position="178"/>
    </location>
</feature>
<proteinExistence type="inferred from homology"/>
<evidence type="ECO:0000256" key="4">
    <source>
        <dbReference type="ARBA" id="ARBA00022475"/>
    </source>
</evidence>
<evidence type="ECO:0000313" key="9">
    <source>
        <dbReference type="EMBL" id="MDA0142406.1"/>
    </source>
</evidence>
<dbReference type="SUPFAM" id="SSF81345">
    <property type="entry name" value="ABC transporter involved in vitamin B12 uptake, BtuC"/>
    <property type="match status" value="1"/>
</dbReference>
<evidence type="ECO:0000256" key="1">
    <source>
        <dbReference type="ARBA" id="ARBA00004651"/>
    </source>
</evidence>
<gene>
    <name evidence="9" type="ORF">OJ962_33285</name>
</gene>
<sequence length="343" mass="34438">MAAGTVTEVRARGGRFTRSAGLAIAFGLLAFAALLSLGVGARSIPLGEVVDALVQEGSSQNEAIIRNLRVPRTLLGIAVGGAIGVAGALMQALTRNPLADPGLLGVNAGASAAVVIALSLGLAGATSSVWFAFLGAAAASVAVYAIGTAGRGGATPVRLALAGTAIAAALTALIYGVAMTDQKLLQQYNFWSVGALGGRGRSQLEAVIWFIAIGMLLALALARSLNALAMGDDSARALGAKVGRTRIGGAISVTLLCGAATAAAGPMYFLGLTVPHAARALCGPDQRWVLAYSAVLGAALILVADVIGRVVVRPSELPAGVMMAVIGTPLFIALVRRKRIAQL</sequence>
<evidence type="ECO:0000256" key="7">
    <source>
        <dbReference type="ARBA" id="ARBA00023136"/>
    </source>
</evidence>
<feature type="transmembrane region" description="Helical" evidence="8">
    <location>
        <begin position="102"/>
        <end position="123"/>
    </location>
</feature>
<evidence type="ECO:0000256" key="2">
    <source>
        <dbReference type="ARBA" id="ARBA00007935"/>
    </source>
</evidence>
<feature type="transmembrane region" description="Helical" evidence="8">
    <location>
        <begin position="73"/>
        <end position="90"/>
    </location>
</feature>
<dbReference type="Pfam" id="PF01032">
    <property type="entry name" value="FecCD"/>
    <property type="match status" value="1"/>
</dbReference>
<evidence type="ECO:0000256" key="3">
    <source>
        <dbReference type="ARBA" id="ARBA00022448"/>
    </source>
</evidence>
<name>A0ABT4RV02_9ACTN</name>
<keyword evidence="4" id="KW-1003">Cell membrane</keyword>
<keyword evidence="5 8" id="KW-0812">Transmembrane</keyword>
<comment type="caution">
    <text evidence="9">The sequence shown here is derived from an EMBL/GenBank/DDBJ whole genome shotgun (WGS) entry which is preliminary data.</text>
</comment>
<organism evidence="9 10">
    <name type="scientific">Solirubrobacter deserti</name>
    <dbReference type="NCBI Taxonomy" id="2282478"/>
    <lineage>
        <taxon>Bacteria</taxon>
        <taxon>Bacillati</taxon>
        <taxon>Actinomycetota</taxon>
        <taxon>Thermoleophilia</taxon>
        <taxon>Solirubrobacterales</taxon>
        <taxon>Solirubrobacteraceae</taxon>
        <taxon>Solirubrobacter</taxon>
    </lineage>
</organism>
<dbReference type="CDD" id="cd06550">
    <property type="entry name" value="TM_ABC_iron-siderophores_like"/>
    <property type="match status" value="1"/>
</dbReference>
<dbReference type="Gene3D" id="1.10.3470.10">
    <property type="entry name" value="ABC transporter involved in vitamin B12 uptake, BtuC"/>
    <property type="match status" value="1"/>
</dbReference>
<dbReference type="InterPro" id="IPR037294">
    <property type="entry name" value="ABC_BtuC-like"/>
</dbReference>
<feature type="transmembrane region" description="Helical" evidence="8">
    <location>
        <begin position="289"/>
        <end position="312"/>
    </location>
</feature>
<feature type="transmembrane region" description="Helical" evidence="8">
    <location>
        <begin position="206"/>
        <end position="226"/>
    </location>
</feature>
<dbReference type="Proteomes" id="UP001147700">
    <property type="component" value="Unassembled WGS sequence"/>
</dbReference>
<evidence type="ECO:0000256" key="8">
    <source>
        <dbReference type="SAM" id="Phobius"/>
    </source>
</evidence>
<comment type="subcellular location">
    <subcellularLocation>
        <location evidence="1">Cell membrane</location>
        <topology evidence="1">Multi-pass membrane protein</topology>
    </subcellularLocation>
</comment>
<keyword evidence="6 8" id="KW-1133">Transmembrane helix</keyword>
<feature type="transmembrane region" description="Helical" evidence="8">
    <location>
        <begin position="319"/>
        <end position="336"/>
    </location>
</feature>
<dbReference type="PANTHER" id="PTHR30472:SF1">
    <property type="entry name" value="FE(3+) DICITRATE TRANSPORT SYSTEM PERMEASE PROTEIN FECC-RELATED"/>
    <property type="match status" value="1"/>
</dbReference>
<reference evidence="9" key="1">
    <citation type="submission" date="2022-10" db="EMBL/GenBank/DDBJ databases">
        <title>The WGS of Solirubrobacter sp. CPCC 204708.</title>
        <authorList>
            <person name="Jiang Z."/>
        </authorList>
    </citation>
    <scope>NUCLEOTIDE SEQUENCE</scope>
    <source>
        <strain evidence="9">CPCC 204708</strain>
    </source>
</reference>
<evidence type="ECO:0000313" key="10">
    <source>
        <dbReference type="Proteomes" id="UP001147700"/>
    </source>
</evidence>
<feature type="transmembrane region" description="Helical" evidence="8">
    <location>
        <begin position="129"/>
        <end position="147"/>
    </location>
</feature>
<dbReference type="RefSeq" id="WP_202956514.1">
    <property type="nucleotide sequence ID" value="NZ_JAPCID010000088.1"/>
</dbReference>
<dbReference type="PANTHER" id="PTHR30472">
    <property type="entry name" value="FERRIC ENTEROBACTIN TRANSPORT SYSTEM PERMEASE PROTEIN"/>
    <property type="match status" value="1"/>
</dbReference>
<keyword evidence="3" id="KW-0813">Transport</keyword>
<evidence type="ECO:0000256" key="6">
    <source>
        <dbReference type="ARBA" id="ARBA00022989"/>
    </source>
</evidence>
<feature type="transmembrane region" description="Helical" evidence="8">
    <location>
        <begin position="247"/>
        <end position="269"/>
    </location>
</feature>
<protein>
    <submittedName>
        <fullName evidence="9">Iron chelate uptake ABC transporter family permease subunit</fullName>
    </submittedName>
</protein>
<evidence type="ECO:0000256" key="5">
    <source>
        <dbReference type="ARBA" id="ARBA00022692"/>
    </source>
</evidence>
<accession>A0ABT4RV02</accession>
<dbReference type="EMBL" id="JAPCID010000088">
    <property type="protein sequence ID" value="MDA0142406.1"/>
    <property type="molecule type" value="Genomic_DNA"/>
</dbReference>
<dbReference type="InterPro" id="IPR000522">
    <property type="entry name" value="ABC_transptr_permease_BtuC"/>
</dbReference>
<comment type="similarity">
    <text evidence="2">Belongs to the binding-protein-dependent transport system permease family. FecCD subfamily.</text>
</comment>
<keyword evidence="7 8" id="KW-0472">Membrane</keyword>